<dbReference type="RefSeq" id="WP_071505986.1">
    <property type="nucleotide sequence ID" value="NZ_MORL01000024.1"/>
</dbReference>
<reference evidence="1 2" key="1">
    <citation type="submission" date="2016-10" db="EMBL/GenBank/DDBJ databases">
        <title>Arsenicibacter rosenii gen. nov., sp. nov., an efficient arsenic-methylating bacterium isolated from an arsenic-contaminated paddy soil.</title>
        <authorList>
            <person name="Huang K."/>
        </authorList>
    </citation>
    <scope>NUCLEOTIDE SEQUENCE [LARGE SCALE GENOMIC DNA]</scope>
    <source>
        <strain evidence="1 2">SM-1</strain>
    </source>
</reference>
<dbReference type="InterPro" id="IPR047729">
    <property type="entry name" value="Sce7726-like"/>
</dbReference>
<accession>A0A1S2VC73</accession>
<protein>
    <recommendedName>
        <fullName evidence="3">Sce7726 family protein</fullName>
    </recommendedName>
</protein>
<sequence>MCLTVESRHNYFLSTLYTASFVKSCLDGTFNSKLIELLKISQLEKYFTAEYTLEQILSEIYNHLAKNYRSEYIYKNTIANELLINKHHISEAKLFTEFSAVQSQLDVLIVNGTTTAYEIKTELDNLERLPVQLQSYQSMFDKVYVVTHERNIEKIKGIVDDAVGILVLSGNNNIETERDAISNIHRFNIENIFSALRKNEYIDIVNTHFGYTPQVPNTKIFTECLSLFKELSTDQVQTYFINALRTRQLCQYQINLIESVNYSLKILFLERNLTKVQCCKLAQSLQSHPYT</sequence>
<gene>
    <name evidence="1" type="ORF">BLX24_25100</name>
</gene>
<dbReference type="OrthoDB" id="128875at2"/>
<dbReference type="EMBL" id="MORL01000024">
    <property type="protein sequence ID" value="OIN56314.1"/>
    <property type="molecule type" value="Genomic_DNA"/>
</dbReference>
<evidence type="ECO:0008006" key="3">
    <source>
        <dbReference type="Google" id="ProtNLM"/>
    </source>
</evidence>
<name>A0A1S2VC73_9BACT</name>
<keyword evidence="2" id="KW-1185">Reference proteome</keyword>
<comment type="caution">
    <text evidence="1">The sequence shown here is derived from an EMBL/GenBank/DDBJ whole genome shotgun (WGS) entry which is preliminary data.</text>
</comment>
<dbReference type="NCBIfam" id="NF033832">
    <property type="entry name" value="sce7726_fam"/>
    <property type="match status" value="1"/>
</dbReference>
<proteinExistence type="predicted"/>
<evidence type="ECO:0000313" key="2">
    <source>
        <dbReference type="Proteomes" id="UP000181790"/>
    </source>
</evidence>
<organism evidence="1 2">
    <name type="scientific">Arsenicibacter rosenii</name>
    <dbReference type="NCBI Taxonomy" id="1750698"/>
    <lineage>
        <taxon>Bacteria</taxon>
        <taxon>Pseudomonadati</taxon>
        <taxon>Bacteroidota</taxon>
        <taxon>Cytophagia</taxon>
        <taxon>Cytophagales</taxon>
        <taxon>Spirosomataceae</taxon>
        <taxon>Arsenicibacter</taxon>
    </lineage>
</organism>
<dbReference type="AlphaFoldDB" id="A0A1S2VC73"/>
<evidence type="ECO:0000313" key="1">
    <source>
        <dbReference type="EMBL" id="OIN56314.1"/>
    </source>
</evidence>
<dbReference type="Proteomes" id="UP000181790">
    <property type="component" value="Unassembled WGS sequence"/>
</dbReference>